<sequence>MNKLNEDSIEQFTLKLLQNIGYKYQYARDIAPDSPQAERQNYSDVILKNRLTQAINTINPHIPPEARKQAQRTITNITASDLINHNAIFHTYLVKRLLREYDYPPDMQALATELVLEQAEVFT</sequence>
<protein>
    <recommendedName>
        <fullName evidence="3">type I site-specific deoxyribonuclease</fullName>
        <ecNumber evidence="3">3.1.21.3</ecNumber>
    </recommendedName>
</protein>
<dbReference type="RefSeq" id="WP_280655117.1">
    <property type="nucleotide sequence ID" value="NZ_JANQDH010000078.1"/>
</dbReference>
<evidence type="ECO:0000256" key="8">
    <source>
        <dbReference type="ARBA" id="ARBA00022801"/>
    </source>
</evidence>
<evidence type="ECO:0000313" key="12">
    <source>
        <dbReference type="EMBL" id="MDH6061134.1"/>
    </source>
</evidence>
<comment type="similarity">
    <text evidence="2">Belongs to the HsdR family.</text>
</comment>
<evidence type="ECO:0000256" key="10">
    <source>
        <dbReference type="ARBA" id="ARBA00023125"/>
    </source>
</evidence>
<reference evidence="12 13" key="1">
    <citation type="journal article" date="2023" name="J. Phycol.">
        <title>Chrysosporum ovalisporum is synonymous with the true-branching cyanobacterium Umezakia natans (Nostocales/Aphanizomenonaceae).</title>
        <authorList>
            <person name="McGregor G.B."/>
            <person name="Sendall B.C."/>
            <person name="Niiyama Y."/>
            <person name="Tuji A."/>
            <person name="Willis A."/>
        </authorList>
    </citation>
    <scope>NUCLEOTIDE SEQUENCE [LARGE SCALE GENOMIC DNA]</scope>
    <source>
        <strain evidence="12 13">ANA360D</strain>
    </source>
</reference>
<dbReference type="GO" id="GO:0009035">
    <property type="term" value="F:type I site-specific deoxyribonuclease activity"/>
    <property type="evidence" value="ECO:0007669"/>
    <property type="project" value="UniProtKB-EC"/>
</dbReference>
<evidence type="ECO:0000256" key="5">
    <source>
        <dbReference type="ARBA" id="ARBA00022741"/>
    </source>
</evidence>
<evidence type="ECO:0000256" key="2">
    <source>
        <dbReference type="ARBA" id="ARBA00008598"/>
    </source>
</evidence>
<keyword evidence="5" id="KW-0547">Nucleotide-binding</keyword>
<dbReference type="InterPro" id="IPR007409">
    <property type="entry name" value="Restrct_endonuc_type1_HsdR_N"/>
</dbReference>
<dbReference type="GO" id="GO:0003677">
    <property type="term" value="F:DNA binding"/>
    <property type="evidence" value="ECO:0007669"/>
    <property type="project" value="UniProtKB-KW"/>
</dbReference>
<keyword evidence="7" id="KW-0255">Endonuclease</keyword>
<keyword evidence="9" id="KW-0067">ATP-binding</keyword>
<keyword evidence="10" id="KW-0238">DNA-binding</keyword>
<evidence type="ECO:0000256" key="4">
    <source>
        <dbReference type="ARBA" id="ARBA00022722"/>
    </source>
</evidence>
<evidence type="ECO:0000256" key="6">
    <source>
        <dbReference type="ARBA" id="ARBA00022747"/>
    </source>
</evidence>
<dbReference type="PANTHER" id="PTHR30195:SF15">
    <property type="entry name" value="TYPE I RESTRICTION ENZYME HINDI ENDONUCLEASE SUBUNIT"/>
    <property type="match status" value="1"/>
</dbReference>
<feature type="domain" description="Restriction endonuclease type I HsdR N-terminal" evidence="11">
    <location>
        <begin position="3"/>
        <end position="95"/>
    </location>
</feature>
<dbReference type="EMBL" id="JANQDH010000078">
    <property type="protein sequence ID" value="MDH6061134.1"/>
    <property type="molecule type" value="Genomic_DNA"/>
</dbReference>
<dbReference type="PANTHER" id="PTHR30195">
    <property type="entry name" value="TYPE I SITE-SPECIFIC DEOXYRIBONUCLEASE PROTEIN SUBUNIT M AND R"/>
    <property type="match status" value="1"/>
</dbReference>
<dbReference type="Proteomes" id="UP001159387">
    <property type="component" value="Unassembled WGS sequence"/>
</dbReference>
<dbReference type="Pfam" id="PF04313">
    <property type="entry name" value="HSDR_N"/>
    <property type="match status" value="1"/>
</dbReference>
<keyword evidence="8" id="KW-0378">Hydrolase</keyword>
<evidence type="ECO:0000256" key="3">
    <source>
        <dbReference type="ARBA" id="ARBA00012654"/>
    </source>
</evidence>
<dbReference type="GO" id="GO:0005524">
    <property type="term" value="F:ATP binding"/>
    <property type="evidence" value="ECO:0007669"/>
    <property type="project" value="UniProtKB-KW"/>
</dbReference>
<dbReference type="InterPro" id="IPR051268">
    <property type="entry name" value="Type-I_R_enzyme_R_subunit"/>
</dbReference>
<dbReference type="EC" id="3.1.21.3" evidence="3"/>
<organism evidence="12 13">
    <name type="scientific">Chrysosporum bergii ANA360D</name>
    <dbReference type="NCBI Taxonomy" id="617107"/>
    <lineage>
        <taxon>Bacteria</taxon>
        <taxon>Bacillati</taxon>
        <taxon>Cyanobacteriota</taxon>
        <taxon>Cyanophyceae</taxon>
        <taxon>Nostocales</taxon>
        <taxon>Nodulariaceae</taxon>
        <taxon>Chrysosporum</taxon>
    </lineage>
</organism>
<proteinExistence type="inferred from homology"/>
<dbReference type="AlphaFoldDB" id="A0AA43GSX6"/>
<evidence type="ECO:0000256" key="7">
    <source>
        <dbReference type="ARBA" id="ARBA00022759"/>
    </source>
</evidence>
<dbReference type="GO" id="GO:0009307">
    <property type="term" value="P:DNA restriction-modification system"/>
    <property type="evidence" value="ECO:0007669"/>
    <property type="project" value="UniProtKB-KW"/>
</dbReference>
<keyword evidence="13" id="KW-1185">Reference proteome</keyword>
<keyword evidence="4" id="KW-0540">Nuclease</keyword>
<comment type="caution">
    <text evidence="12">The sequence shown here is derived from an EMBL/GenBank/DDBJ whole genome shotgun (WGS) entry which is preliminary data.</text>
</comment>
<comment type="catalytic activity">
    <reaction evidence="1">
        <text>Endonucleolytic cleavage of DNA to give random double-stranded fragments with terminal 5'-phosphates, ATP is simultaneously hydrolyzed.</text>
        <dbReference type="EC" id="3.1.21.3"/>
    </reaction>
</comment>
<accession>A0AA43GSX6</accession>
<evidence type="ECO:0000313" key="13">
    <source>
        <dbReference type="Proteomes" id="UP001159387"/>
    </source>
</evidence>
<gene>
    <name evidence="12" type="ORF">NWP17_11910</name>
</gene>
<evidence type="ECO:0000259" key="11">
    <source>
        <dbReference type="Pfam" id="PF04313"/>
    </source>
</evidence>
<evidence type="ECO:0000256" key="9">
    <source>
        <dbReference type="ARBA" id="ARBA00022840"/>
    </source>
</evidence>
<evidence type="ECO:0000256" key="1">
    <source>
        <dbReference type="ARBA" id="ARBA00000851"/>
    </source>
</evidence>
<keyword evidence="6" id="KW-0680">Restriction system</keyword>
<name>A0AA43GSX6_9CYAN</name>